<dbReference type="SUPFAM" id="SSF52540">
    <property type="entry name" value="P-loop containing nucleoside triphosphate hydrolases"/>
    <property type="match status" value="1"/>
</dbReference>
<comment type="caution">
    <text evidence="1">The sequence shown here is derived from an EMBL/GenBank/DDBJ whole genome shotgun (WGS) entry which is preliminary data.</text>
</comment>
<evidence type="ECO:0000313" key="2">
    <source>
        <dbReference type="Proteomes" id="UP001156694"/>
    </source>
</evidence>
<keyword evidence="2" id="KW-1185">Reference proteome</keyword>
<organism evidence="1 2">
    <name type="scientific">Amylibacter marinus</name>
    <dbReference type="NCBI Taxonomy" id="1475483"/>
    <lineage>
        <taxon>Bacteria</taxon>
        <taxon>Pseudomonadati</taxon>
        <taxon>Pseudomonadota</taxon>
        <taxon>Alphaproteobacteria</taxon>
        <taxon>Rhodobacterales</taxon>
        <taxon>Paracoccaceae</taxon>
        <taxon>Amylibacter</taxon>
    </lineage>
</organism>
<accession>A0ABQ5VUP5</accession>
<evidence type="ECO:0000313" key="1">
    <source>
        <dbReference type="EMBL" id="GLQ34813.1"/>
    </source>
</evidence>
<dbReference type="EMBL" id="BSNN01000002">
    <property type="protein sequence ID" value="GLQ34813.1"/>
    <property type="molecule type" value="Genomic_DNA"/>
</dbReference>
<dbReference type="RefSeq" id="WP_284376792.1">
    <property type="nucleotide sequence ID" value="NZ_BSNN01000002.1"/>
</dbReference>
<proteinExistence type="predicted"/>
<dbReference type="InterPro" id="IPR027417">
    <property type="entry name" value="P-loop_NTPase"/>
</dbReference>
<protein>
    <recommendedName>
        <fullName evidence="3">Sulfotransferase family protein</fullName>
    </recommendedName>
</protein>
<reference evidence="2" key="1">
    <citation type="journal article" date="2019" name="Int. J. Syst. Evol. Microbiol.">
        <title>The Global Catalogue of Microorganisms (GCM) 10K type strain sequencing project: providing services to taxonomists for standard genome sequencing and annotation.</title>
        <authorList>
            <consortium name="The Broad Institute Genomics Platform"/>
            <consortium name="The Broad Institute Genome Sequencing Center for Infectious Disease"/>
            <person name="Wu L."/>
            <person name="Ma J."/>
        </authorList>
    </citation>
    <scope>NUCLEOTIDE SEQUENCE [LARGE SCALE GENOMIC DNA]</scope>
    <source>
        <strain evidence="2">NBRC 110140</strain>
    </source>
</reference>
<sequence length="297" mass="34009">MEQKIKLFGERNTGTRAMIQMLQGAEGVTLNSGGASDTMGNVEWAKLSAGINLYYRREYRKIYVDALRDNVAHETNPIAAWKHASPRWSADFADQRVSVLFALRNPYSWALSMARKPYHMKAERTGDFGAFISRPWLTERRDNCGIVLGSVLGLWNQKLSAYLDFADHAARHDLPIQFLRFEDFIQDPAAQMTEVLRGFDLPEAQLQPIEQSTKSNGKPLDQLQEFYADEGWKHRLTAPWVESINAQIDPALMERFGYSRLDPQDFPVQLEQDNQRAFSMEMLNLGRKITLQQAQHA</sequence>
<gene>
    <name evidence="1" type="ORF">GCM10007939_10960</name>
</gene>
<name>A0ABQ5VUP5_9RHOB</name>
<dbReference type="Proteomes" id="UP001156694">
    <property type="component" value="Unassembled WGS sequence"/>
</dbReference>
<dbReference type="Gene3D" id="3.40.50.300">
    <property type="entry name" value="P-loop containing nucleotide triphosphate hydrolases"/>
    <property type="match status" value="1"/>
</dbReference>
<evidence type="ECO:0008006" key="3">
    <source>
        <dbReference type="Google" id="ProtNLM"/>
    </source>
</evidence>